<evidence type="ECO:0000313" key="11">
    <source>
        <dbReference type="Proteomes" id="UP000037035"/>
    </source>
</evidence>
<feature type="region of interest" description="Disordered" evidence="8">
    <location>
        <begin position="197"/>
        <end position="217"/>
    </location>
</feature>
<organism evidence="10 11">
    <name type="scientific">Puccinia sorghi</name>
    <dbReference type="NCBI Taxonomy" id="27349"/>
    <lineage>
        <taxon>Eukaryota</taxon>
        <taxon>Fungi</taxon>
        <taxon>Dikarya</taxon>
        <taxon>Basidiomycota</taxon>
        <taxon>Pucciniomycotina</taxon>
        <taxon>Pucciniomycetes</taxon>
        <taxon>Pucciniales</taxon>
        <taxon>Pucciniaceae</taxon>
        <taxon>Puccinia</taxon>
    </lineage>
</organism>
<comment type="cofactor">
    <cofactor evidence="1">
        <name>heme</name>
        <dbReference type="ChEBI" id="CHEBI:30413"/>
    </cofactor>
</comment>
<dbReference type="VEuPathDB" id="FungiDB:VP01_517g1"/>
<dbReference type="EMBL" id="LAVV01010364">
    <property type="protein sequence ID" value="KNZ49149.1"/>
    <property type="molecule type" value="Genomic_DNA"/>
</dbReference>
<keyword evidence="11" id="KW-1185">Reference proteome</keyword>
<dbReference type="Gene3D" id="1.10.630.10">
    <property type="entry name" value="Cytochrome P450"/>
    <property type="match status" value="1"/>
</dbReference>
<keyword evidence="4" id="KW-0479">Metal-binding</keyword>
<evidence type="ECO:0000256" key="8">
    <source>
        <dbReference type="SAM" id="MobiDB-lite"/>
    </source>
</evidence>
<evidence type="ECO:0000256" key="3">
    <source>
        <dbReference type="ARBA" id="ARBA00022617"/>
    </source>
</evidence>
<dbReference type="GO" id="GO:0004497">
    <property type="term" value="F:monooxygenase activity"/>
    <property type="evidence" value="ECO:0007669"/>
    <property type="project" value="UniProtKB-KW"/>
</dbReference>
<evidence type="ECO:0000256" key="5">
    <source>
        <dbReference type="ARBA" id="ARBA00023002"/>
    </source>
</evidence>
<dbReference type="PRINTS" id="PR00463">
    <property type="entry name" value="EP450I"/>
</dbReference>
<evidence type="ECO:0000256" key="9">
    <source>
        <dbReference type="SAM" id="Phobius"/>
    </source>
</evidence>
<dbReference type="InterPro" id="IPR002401">
    <property type="entry name" value="Cyt_P450_E_grp-I"/>
</dbReference>
<name>A0A0L6UKU2_9BASI</name>
<keyword evidence="9" id="KW-0472">Membrane</keyword>
<evidence type="ECO:0000256" key="6">
    <source>
        <dbReference type="ARBA" id="ARBA00023004"/>
    </source>
</evidence>
<reference evidence="10 11" key="1">
    <citation type="submission" date="2015-08" db="EMBL/GenBank/DDBJ databases">
        <title>Next Generation Sequencing and Analysis of the Genome of Puccinia sorghi L Schw, the Causal Agent of Maize Common Rust.</title>
        <authorList>
            <person name="Rochi L."/>
            <person name="Burguener G."/>
            <person name="Darino M."/>
            <person name="Turjanski A."/>
            <person name="Kreff E."/>
            <person name="Dieguez M.J."/>
            <person name="Sacco F."/>
        </authorList>
    </citation>
    <scope>NUCLEOTIDE SEQUENCE [LARGE SCALE GENOMIC DNA]</scope>
    <source>
        <strain evidence="10 11">RO10H11247</strain>
    </source>
</reference>
<evidence type="ECO:0000256" key="1">
    <source>
        <dbReference type="ARBA" id="ARBA00001971"/>
    </source>
</evidence>
<keyword evidence="9" id="KW-0812">Transmembrane</keyword>
<comment type="caution">
    <text evidence="10">The sequence shown here is derived from an EMBL/GenBank/DDBJ whole genome shotgun (WGS) entry which is preliminary data.</text>
</comment>
<dbReference type="AlphaFoldDB" id="A0A0L6UKU2"/>
<comment type="similarity">
    <text evidence="2">Belongs to the cytochrome P450 family.</text>
</comment>
<accession>A0A0L6UKU2</accession>
<evidence type="ECO:0000256" key="7">
    <source>
        <dbReference type="ARBA" id="ARBA00023033"/>
    </source>
</evidence>
<dbReference type="GO" id="GO:0020037">
    <property type="term" value="F:heme binding"/>
    <property type="evidence" value="ECO:0007669"/>
    <property type="project" value="InterPro"/>
</dbReference>
<keyword evidence="6" id="KW-0408">Iron</keyword>
<dbReference type="PANTHER" id="PTHR24305">
    <property type="entry name" value="CYTOCHROME P450"/>
    <property type="match status" value="1"/>
</dbReference>
<proteinExistence type="inferred from homology"/>
<feature type="transmembrane region" description="Helical" evidence="9">
    <location>
        <begin position="21"/>
        <end position="44"/>
    </location>
</feature>
<dbReference type="InterPro" id="IPR036396">
    <property type="entry name" value="Cyt_P450_sf"/>
</dbReference>
<keyword evidence="5" id="KW-0560">Oxidoreductase</keyword>
<dbReference type="Proteomes" id="UP000037035">
    <property type="component" value="Unassembled WGS sequence"/>
</dbReference>
<evidence type="ECO:0000256" key="4">
    <source>
        <dbReference type="ARBA" id="ARBA00022723"/>
    </source>
</evidence>
<sequence>MAFFTAKNTRNVSGQITSNDYAVVVVSLQYSIILGLAGISYYYLVAGYLRNKYQLNGYPGPFLAKFSRLWLGYATRFGKRYQIIHELHQKHGASPPFLPLRPCRRFVRIAPNELSIADPDAIPIVLGHGTGTLKSKFYDAFVANQRGLFNTRDRADHTRKRKIISNTFSQKSILEFEAYIADTMACFLRKMDQLASDPNPIQDPPTAHIPSSSSSKEDGWKILDILPCFNYLAFDIIGDLAFGERLGMIERGADIAAVQKEGKILYLPAIQILNHRGEFSATQGSLPAGLRPYMKYIDPWFSRGDTSVKNLTGIAVNQVNIRLSQTGHSRKDLLAHLQTGRDADGNPMSKDELIAEALTQLIAGSDTTSNTSCMILWWIVKHPSVYEKLMSELEEHVGAEEGVISYADCKDLKYLNACINETLRIHSTSSIGLPRILPETVSFKGHLLLKGLVCSVPTFDIHHDPEVWGDPFTFRPERWLEPNSKEYEKAFMPFRYSIHQFLHFPSHFFWPSVLYWTQFSHDGAMRKRRIPLLIQRKTWREQMITSTILKRYEFVLVDPTQAELETREGFLRKPLNCWVKFKLRPH</sequence>
<dbReference type="STRING" id="27349.A0A0L6UKU2"/>
<dbReference type="Pfam" id="PF00067">
    <property type="entry name" value="p450"/>
    <property type="match status" value="1"/>
</dbReference>
<dbReference type="SUPFAM" id="SSF48264">
    <property type="entry name" value="Cytochrome P450"/>
    <property type="match status" value="1"/>
</dbReference>
<keyword evidence="7" id="KW-0503">Monooxygenase</keyword>
<keyword evidence="3" id="KW-0349">Heme</keyword>
<protein>
    <submittedName>
        <fullName evidence="10">Uncharacterized protein</fullName>
    </submittedName>
</protein>
<dbReference type="PANTHER" id="PTHR24305:SF29">
    <property type="entry name" value="BENZOATE-PARA-HYDROXYLASE"/>
    <property type="match status" value="1"/>
</dbReference>
<dbReference type="GO" id="GO:0005506">
    <property type="term" value="F:iron ion binding"/>
    <property type="evidence" value="ECO:0007669"/>
    <property type="project" value="InterPro"/>
</dbReference>
<dbReference type="GO" id="GO:0016705">
    <property type="term" value="F:oxidoreductase activity, acting on paired donors, with incorporation or reduction of molecular oxygen"/>
    <property type="evidence" value="ECO:0007669"/>
    <property type="project" value="InterPro"/>
</dbReference>
<evidence type="ECO:0000256" key="2">
    <source>
        <dbReference type="ARBA" id="ARBA00010617"/>
    </source>
</evidence>
<gene>
    <name evidence="10" type="ORF">VP01_517g1</name>
</gene>
<dbReference type="InterPro" id="IPR050121">
    <property type="entry name" value="Cytochrome_P450_monoxygenase"/>
</dbReference>
<evidence type="ECO:0000313" key="10">
    <source>
        <dbReference type="EMBL" id="KNZ49149.1"/>
    </source>
</evidence>
<keyword evidence="9" id="KW-1133">Transmembrane helix</keyword>
<dbReference type="InterPro" id="IPR001128">
    <property type="entry name" value="Cyt_P450"/>
</dbReference>
<dbReference type="OrthoDB" id="1470350at2759"/>